<keyword evidence="8 13" id="KW-0547">Nucleotide-binding</keyword>
<evidence type="ECO:0000256" key="11">
    <source>
        <dbReference type="ARBA" id="ARBA00023098"/>
    </source>
</evidence>
<evidence type="ECO:0000256" key="7">
    <source>
        <dbReference type="ARBA" id="ARBA00022679"/>
    </source>
</evidence>
<evidence type="ECO:0000256" key="9">
    <source>
        <dbReference type="ARBA" id="ARBA00022777"/>
    </source>
</evidence>
<dbReference type="Proteomes" id="UP000247609">
    <property type="component" value="Unassembled WGS sequence"/>
</dbReference>
<evidence type="ECO:0000256" key="10">
    <source>
        <dbReference type="ARBA" id="ARBA00022840"/>
    </source>
</evidence>
<comment type="similarity">
    <text evidence="13">Belongs to the LpxK family.</text>
</comment>
<evidence type="ECO:0000256" key="2">
    <source>
        <dbReference type="ARBA" id="ARBA00004870"/>
    </source>
</evidence>
<dbReference type="InterPro" id="IPR027417">
    <property type="entry name" value="P-loop_NTPase"/>
</dbReference>
<evidence type="ECO:0000256" key="6">
    <source>
        <dbReference type="ARBA" id="ARBA00022556"/>
    </source>
</evidence>
<dbReference type="GO" id="GO:0009244">
    <property type="term" value="P:lipopolysaccharide core region biosynthetic process"/>
    <property type="evidence" value="ECO:0007669"/>
    <property type="project" value="TreeGrafter"/>
</dbReference>
<dbReference type="EC" id="2.7.1.130" evidence="3 13"/>
<dbReference type="UniPathway" id="UPA00359">
    <property type="reaction ID" value="UER00482"/>
</dbReference>
<evidence type="ECO:0000256" key="4">
    <source>
        <dbReference type="ARBA" id="ARBA00016436"/>
    </source>
</evidence>
<keyword evidence="5 13" id="KW-0444">Lipid biosynthesis</keyword>
<dbReference type="HAMAP" id="MF_00409">
    <property type="entry name" value="LpxK"/>
    <property type="match status" value="1"/>
</dbReference>
<evidence type="ECO:0000313" key="15">
    <source>
        <dbReference type="Proteomes" id="UP000247609"/>
    </source>
</evidence>
<evidence type="ECO:0000256" key="8">
    <source>
        <dbReference type="ARBA" id="ARBA00022741"/>
    </source>
</evidence>
<dbReference type="Pfam" id="PF02606">
    <property type="entry name" value="LpxK"/>
    <property type="match status" value="1"/>
</dbReference>
<feature type="binding site" evidence="13">
    <location>
        <begin position="54"/>
        <end position="61"/>
    </location>
    <ligand>
        <name>ATP</name>
        <dbReference type="ChEBI" id="CHEBI:30616"/>
    </ligand>
</feature>
<keyword evidence="10 13" id="KW-0067">ATP-binding</keyword>
<dbReference type="GO" id="GO:0005886">
    <property type="term" value="C:plasma membrane"/>
    <property type="evidence" value="ECO:0007669"/>
    <property type="project" value="TreeGrafter"/>
</dbReference>
<reference evidence="14 15" key="1">
    <citation type="submission" date="2017-07" db="EMBL/GenBank/DDBJ databases">
        <title>A draft genome sequence of Komagataeibacter sp. T5K1.</title>
        <authorList>
            <person name="Skraban J."/>
            <person name="Cleenwerck I."/>
            <person name="Vandamme P."/>
            <person name="Trcek J."/>
        </authorList>
    </citation>
    <scope>NUCLEOTIDE SEQUENCE [LARGE SCALE GENOMIC DNA]</scope>
    <source>
        <strain evidence="14 15">T5K1</strain>
    </source>
</reference>
<dbReference type="InterPro" id="IPR003758">
    <property type="entry name" value="LpxK"/>
</dbReference>
<dbReference type="EMBL" id="NOXG01000001">
    <property type="protein sequence ID" value="PYD77146.1"/>
    <property type="molecule type" value="Genomic_DNA"/>
</dbReference>
<gene>
    <name evidence="13 14" type="primary">lpxK</name>
    <name evidence="14" type="ORF">CFR71_02185</name>
</gene>
<keyword evidence="7 13" id="KW-0808">Transferase</keyword>
<organism evidence="14 15">
    <name type="scientific">Novacetimonas pomaceti</name>
    <dbReference type="NCBI Taxonomy" id="2021998"/>
    <lineage>
        <taxon>Bacteria</taxon>
        <taxon>Pseudomonadati</taxon>
        <taxon>Pseudomonadota</taxon>
        <taxon>Alphaproteobacteria</taxon>
        <taxon>Acetobacterales</taxon>
        <taxon>Acetobacteraceae</taxon>
        <taxon>Novacetimonas</taxon>
    </lineage>
</organism>
<dbReference type="PANTHER" id="PTHR42724">
    <property type="entry name" value="TETRAACYLDISACCHARIDE 4'-KINASE"/>
    <property type="match status" value="1"/>
</dbReference>
<evidence type="ECO:0000256" key="3">
    <source>
        <dbReference type="ARBA" id="ARBA00012071"/>
    </source>
</evidence>
<dbReference type="SUPFAM" id="SSF52540">
    <property type="entry name" value="P-loop containing nucleoside triphosphate hydrolases"/>
    <property type="match status" value="1"/>
</dbReference>
<dbReference type="NCBIfam" id="TIGR00682">
    <property type="entry name" value="lpxK"/>
    <property type="match status" value="1"/>
</dbReference>
<accession>A0A318QBQ2</accession>
<evidence type="ECO:0000256" key="1">
    <source>
        <dbReference type="ARBA" id="ARBA00002274"/>
    </source>
</evidence>
<proteinExistence type="inferred from homology"/>
<comment type="pathway">
    <text evidence="2 13">Glycolipid biosynthesis; lipid IV(A) biosynthesis; lipid IV(A) from (3R)-3-hydroxytetradecanoyl-[acyl-carrier-protein] and UDP-N-acetyl-alpha-D-glucosamine: step 6/6.</text>
</comment>
<dbReference type="GO" id="GO:0009029">
    <property type="term" value="F:lipid-A 4'-kinase activity"/>
    <property type="evidence" value="ECO:0007669"/>
    <property type="project" value="UniProtKB-UniRule"/>
</dbReference>
<keyword evidence="6 13" id="KW-0441">Lipid A biosynthesis</keyword>
<keyword evidence="9 13" id="KW-0418">Kinase</keyword>
<keyword evidence="11 13" id="KW-0443">Lipid metabolism</keyword>
<evidence type="ECO:0000256" key="13">
    <source>
        <dbReference type="HAMAP-Rule" id="MF_00409"/>
    </source>
</evidence>
<dbReference type="AlphaFoldDB" id="A0A318QBQ2"/>
<dbReference type="GO" id="GO:0009245">
    <property type="term" value="P:lipid A biosynthetic process"/>
    <property type="evidence" value="ECO:0007669"/>
    <property type="project" value="UniProtKB-UniRule"/>
</dbReference>
<evidence type="ECO:0000256" key="5">
    <source>
        <dbReference type="ARBA" id="ARBA00022516"/>
    </source>
</evidence>
<comment type="catalytic activity">
    <reaction evidence="13">
        <text>a lipid A disaccharide + ATP = a lipid IVA + ADP + H(+)</text>
        <dbReference type="Rhea" id="RHEA:67840"/>
        <dbReference type="ChEBI" id="CHEBI:15378"/>
        <dbReference type="ChEBI" id="CHEBI:30616"/>
        <dbReference type="ChEBI" id="CHEBI:176343"/>
        <dbReference type="ChEBI" id="CHEBI:176425"/>
        <dbReference type="ChEBI" id="CHEBI:456216"/>
        <dbReference type="EC" id="2.7.1.130"/>
    </reaction>
</comment>
<sequence length="327" mass="35266">MRAPRFWDWDAGFHSPAARLLSPLAAIYGAISARRQHRRPWHAPVPVLCCGNLTAGGAGKTTVALDLGARLVARGRAIAFLTRGYGGRIGHPARVDPTRHTARDVGDEALLLAALAPCYVGRDRARAARLAIADGADCLVMDDGLQNPGLWRDCSLVVVDGYQGFGNGRVIPAGPLREPVPNGLSRAQAMVMIGADRTGLIRHLPPDMPCHHATLRQKASGLPAGCRIVAFAGIGRPSKFFDGLQQSGFSLQRGIAFADHHPYRRGELARLLEISTDMDARLVTTPKDFVRLPSAFRGHVTVVGVGLHWSDPHAPDHLLDSWLEGRI</sequence>
<dbReference type="PANTHER" id="PTHR42724:SF1">
    <property type="entry name" value="TETRAACYLDISACCHARIDE 4'-KINASE, MITOCHONDRIAL-RELATED"/>
    <property type="match status" value="1"/>
</dbReference>
<protein>
    <recommendedName>
        <fullName evidence="4 13">Tetraacyldisaccharide 4'-kinase</fullName>
        <ecNumber evidence="3 13">2.7.1.130</ecNumber>
    </recommendedName>
    <alternativeName>
        <fullName evidence="12 13">Lipid A 4'-kinase</fullName>
    </alternativeName>
</protein>
<evidence type="ECO:0000313" key="14">
    <source>
        <dbReference type="EMBL" id="PYD77146.1"/>
    </source>
</evidence>
<evidence type="ECO:0000256" key="12">
    <source>
        <dbReference type="ARBA" id="ARBA00029757"/>
    </source>
</evidence>
<dbReference type="GO" id="GO:0005524">
    <property type="term" value="F:ATP binding"/>
    <property type="evidence" value="ECO:0007669"/>
    <property type="project" value="UniProtKB-UniRule"/>
</dbReference>
<name>A0A318QBQ2_9PROT</name>
<comment type="caution">
    <text evidence="14">The sequence shown here is derived from an EMBL/GenBank/DDBJ whole genome shotgun (WGS) entry which is preliminary data.</text>
</comment>
<dbReference type="RefSeq" id="WP_110526435.1">
    <property type="nucleotide sequence ID" value="NZ_NOXG01000001.1"/>
</dbReference>
<comment type="function">
    <text evidence="1 13">Transfers the gamma-phosphate of ATP to the 4'-position of a tetraacyldisaccharide 1-phosphate intermediate (termed DS-1-P) to form tetraacyldisaccharide 1,4'-bis-phosphate (lipid IVA).</text>
</comment>